<evidence type="ECO:0000313" key="1">
    <source>
        <dbReference type="EMBL" id="KAF2629861.1"/>
    </source>
</evidence>
<dbReference type="EMBL" id="MU006708">
    <property type="protein sequence ID" value="KAF2629861.1"/>
    <property type="molecule type" value="Genomic_DNA"/>
</dbReference>
<name>A0ACB6S6V6_9PLEO</name>
<gene>
    <name evidence="1" type="ORF">BU25DRAFT_260087</name>
</gene>
<dbReference type="Proteomes" id="UP000799754">
    <property type="component" value="Unassembled WGS sequence"/>
</dbReference>
<keyword evidence="2" id="KW-1185">Reference proteome</keyword>
<sequence>MVRRRFDIDVGTGNAHKSFPVFANLLTHRSRFFETAPSAGWKEVGECVVKLLDSHLAVFALYLHHVYKGDLPVIPDPKPAEDQTYLIHLGAAERLHLAKLYAFAECLQYIRTKNAGIKAFVAATFKMQAYGKWWAPRLGPVNTICQGTPPKSLMRRVLVECYTEFTKVHCTGEELQFYAELVQELAFSLLELGAEFITHRDNKHDKKKKHWKKHHPEEYLGEETGETA</sequence>
<proteinExistence type="predicted"/>
<accession>A0ACB6S6V6</accession>
<reference evidence="1" key="1">
    <citation type="journal article" date="2020" name="Stud. Mycol.">
        <title>101 Dothideomycetes genomes: a test case for predicting lifestyles and emergence of pathogens.</title>
        <authorList>
            <person name="Haridas S."/>
            <person name="Albert R."/>
            <person name="Binder M."/>
            <person name="Bloem J."/>
            <person name="Labutti K."/>
            <person name="Salamov A."/>
            <person name="Andreopoulos B."/>
            <person name="Baker S."/>
            <person name="Barry K."/>
            <person name="Bills G."/>
            <person name="Bluhm B."/>
            <person name="Cannon C."/>
            <person name="Castanera R."/>
            <person name="Culley D."/>
            <person name="Daum C."/>
            <person name="Ezra D."/>
            <person name="Gonzalez J."/>
            <person name="Henrissat B."/>
            <person name="Kuo A."/>
            <person name="Liang C."/>
            <person name="Lipzen A."/>
            <person name="Lutzoni F."/>
            <person name="Magnuson J."/>
            <person name="Mondo S."/>
            <person name="Nolan M."/>
            <person name="Ohm R."/>
            <person name="Pangilinan J."/>
            <person name="Park H.-J."/>
            <person name="Ramirez L."/>
            <person name="Alfaro M."/>
            <person name="Sun H."/>
            <person name="Tritt A."/>
            <person name="Yoshinaga Y."/>
            <person name="Zwiers L.-H."/>
            <person name="Turgeon B."/>
            <person name="Goodwin S."/>
            <person name="Spatafora J."/>
            <person name="Crous P."/>
            <person name="Grigoriev I."/>
        </authorList>
    </citation>
    <scope>NUCLEOTIDE SEQUENCE</scope>
    <source>
        <strain evidence="1">CBS 525.71</strain>
    </source>
</reference>
<comment type="caution">
    <text evidence="1">The sequence shown here is derived from an EMBL/GenBank/DDBJ whole genome shotgun (WGS) entry which is preliminary data.</text>
</comment>
<protein>
    <submittedName>
        <fullName evidence="1">Uncharacterized protein</fullName>
    </submittedName>
</protein>
<evidence type="ECO:0000313" key="2">
    <source>
        <dbReference type="Proteomes" id="UP000799754"/>
    </source>
</evidence>
<organism evidence="1 2">
    <name type="scientific">Macroventuria anomochaeta</name>
    <dbReference type="NCBI Taxonomy" id="301207"/>
    <lineage>
        <taxon>Eukaryota</taxon>
        <taxon>Fungi</taxon>
        <taxon>Dikarya</taxon>
        <taxon>Ascomycota</taxon>
        <taxon>Pezizomycotina</taxon>
        <taxon>Dothideomycetes</taxon>
        <taxon>Pleosporomycetidae</taxon>
        <taxon>Pleosporales</taxon>
        <taxon>Pleosporineae</taxon>
        <taxon>Didymellaceae</taxon>
        <taxon>Macroventuria</taxon>
    </lineage>
</organism>